<sequence length="282" mass="31209">MSNNLLVLQSDFGLVDGAVSAMIGVALQESRDLVVHNLTHDITPYNIFEGSYRLFQTVEYWPAGTTFVSVVDPGVGSKRKSVVALTAQNHYIVTPDNGTLSFIKQHVGIKAVREISEVANRRANTEHSYTFHGRDVYAYTGAKLASGHITFEEVGPELNVADIVEIPTVATEVGADFVKGAIDILDVRFGSLWTSITREEFYSLNPAFGDRFEVTIYNNDMLVYQNQVTYGKSFADVRIGQPLLYINSLYRVGLAINQGSFAKAYNVGVGQNWHIEIKKMSV</sequence>
<dbReference type="Pfam" id="PF01887">
    <property type="entry name" value="SAM_HAT_N"/>
    <property type="match status" value="1"/>
</dbReference>
<evidence type="ECO:0000313" key="5">
    <source>
        <dbReference type="EMBL" id="OLF47019.1"/>
    </source>
</evidence>
<dbReference type="RefSeq" id="WP_075105593.1">
    <property type="nucleotide sequence ID" value="NZ_MSJM01000011.1"/>
</dbReference>
<dbReference type="InterPro" id="IPR023228">
    <property type="entry name" value="SAM_OH_AdoTrfase_N_sf"/>
</dbReference>
<gene>
    <name evidence="5" type="ORF">BU202_09880</name>
</gene>
<evidence type="ECO:0000256" key="1">
    <source>
        <dbReference type="ARBA" id="ARBA00022691"/>
    </source>
</evidence>
<dbReference type="InterPro" id="IPR046470">
    <property type="entry name" value="SAM_HAT_C"/>
</dbReference>
<dbReference type="InterPro" id="IPR046469">
    <property type="entry name" value="SAM_HAT_N"/>
</dbReference>
<evidence type="ECO:0000259" key="3">
    <source>
        <dbReference type="Pfam" id="PF01887"/>
    </source>
</evidence>
<evidence type="ECO:0000259" key="4">
    <source>
        <dbReference type="Pfam" id="PF20257"/>
    </source>
</evidence>
<dbReference type="SUPFAM" id="SSF101852">
    <property type="entry name" value="Bacterial fluorinating enzyme, C-terminal domain"/>
    <property type="match status" value="1"/>
</dbReference>
<feature type="domain" description="S-adenosyl-l-methionine hydroxide adenosyltransferase C-terminal" evidence="4">
    <location>
        <begin position="180"/>
        <end position="273"/>
    </location>
</feature>
<evidence type="ECO:0000256" key="2">
    <source>
        <dbReference type="ARBA" id="ARBA00024035"/>
    </source>
</evidence>
<protein>
    <submittedName>
        <fullName evidence="5">DNA-directed RNA polymerase subunit delta</fullName>
    </submittedName>
</protein>
<dbReference type="Pfam" id="PF20257">
    <property type="entry name" value="SAM_HAT_C"/>
    <property type="match status" value="1"/>
</dbReference>
<evidence type="ECO:0000313" key="6">
    <source>
        <dbReference type="Proteomes" id="UP000186890"/>
    </source>
</evidence>
<dbReference type="AlphaFoldDB" id="A0A1Q8E5G2"/>
<dbReference type="PANTHER" id="PTHR35092:SF1">
    <property type="entry name" value="CHLORINASE MJ1651"/>
    <property type="match status" value="1"/>
</dbReference>
<keyword evidence="1" id="KW-0949">S-adenosyl-L-methionine</keyword>
<reference evidence="6" key="1">
    <citation type="submission" date="2016-12" db="EMBL/GenBank/DDBJ databases">
        <authorList>
            <person name="Gulvik C.A."/>
        </authorList>
    </citation>
    <scope>NUCLEOTIDE SEQUENCE [LARGE SCALE GENOMIC DNA]</scope>
    <source>
        <strain evidence="6">NED12-00049-6B</strain>
    </source>
</reference>
<dbReference type="PANTHER" id="PTHR35092">
    <property type="entry name" value="CHLORINASE MJ1651"/>
    <property type="match status" value="1"/>
</dbReference>
<dbReference type="InterPro" id="IPR023227">
    <property type="entry name" value="SAM_OH_AdoTrfase_C_sf"/>
</dbReference>
<keyword evidence="6" id="KW-1185">Reference proteome</keyword>
<dbReference type="OrthoDB" id="9792195at2"/>
<keyword evidence="5" id="KW-0240">DNA-directed RNA polymerase</keyword>
<dbReference type="SUPFAM" id="SSF102522">
    <property type="entry name" value="Bacterial fluorinating enzyme, N-terminal domain"/>
    <property type="match status" value="1"/>
</dbReference>
<dbReference type="PIRSF" id="PIRSF006779">
    <property type="entry name" value="UCP006779"/>
    <property type="match status" value="1"/>
</dbReference>
<dbReference type="InterPro" id="IPR002747">
    <property type="entry name" value="SAM_OH_AdoTrfase"/>
</dbReference>
<dbReference type="EMBL" id="MSJM01000011">
    <property type="protein sequence ID" value="OLF47019.1"/>
    <property type="molecule type" value="Genomic_DNA"/>
</dbReference>
<dbReference type="GO" id="GO:0000428">
    <property type="term" value="C:DNA-directed RNA polymerase complex"/>
    <property type="evidence" value="ECO:0007669"/>
    <property type="project" value="UniProtKB-KW"/>
</dbReference>
<dbReference type="Gene3D" id="2.40.30.90">
    <property type="entry name" value="Bacterial fluorinating enzyme like"/>
    <property type="match status" value="1"/>
</dbReference>
<dbReference type="Gene3D" id="3.40.50.10790">
    <property type="entry name" value="S-adenosyl-l-methionine hydroxide adenosyltransferase, N-terminal"/>
    <property type="match status" value="1"/>
</dbReference>
<organism evidence="5 6">
    <name type="scientific">Streptococcus cuniculi</name>
    <dbReference type="NCBI Taxonomy" id="1432788"/>
    <lineage>
        <taxon>Bacteria</taxon>
        <taxon>Bacillati</taxon>
        <taxon>Bacillota</taxon>
        <taxon>Bacilli</taxon>
        <taxon>Lactobacillales</taxon>
        <taxon>Streptococcaceae</taxon>
        <taxon>Streptococcus</taxon>
    </lineage>
</organism>
<comment type="similarity">
    <text evidence="2">Belongs to the SAM hydrolase / SAM-dependent halogenase family.</text>
</comment>
<accession>A0A1Q8E5G2</accession>
<dbReference type="Proteomes" id="UP000186890">
    <property type="component" value="Unassembled WGS sequence"/>
</dbReference>
<comment type="caution">
    <text evidence="5">The sequence shown here is derived from an EMBL/GenBank/DDBJ whole genome shotgun (WGS) entry which is preliminary data.</text>
</comment>
<feature type="domain" description="S-adenosyl-l-methionine hydroxide adenosyltransferase N-terminal" evidence="3">
    <location>
        <begin position="6"/>
        <end position="155"/>
    </location>
</feature>
<proteinExistence type="inferred from homology"/>
<keyword evidence="5" id="KW-0804">Transcription</keyword>
<name>A0A1Q8E5G2_9STRE</name>